<dbReference type="PANTHER" id="PTHR31544:SF2">
    <property type="entry name" value="AIG2-LIKE PROTEIN D"/>
    <property type="match status" value="1"/>
</dbReference>
<sequence length="163" mass="17487">MTRCVPGGADTGASGGGGPGRAPTLFVYGTLQFPEVVEALLARRPIMSPASAAGWRAAELRGQTYPGLVPAAPTEICAGACLHGLTWAERELLDLFEGDYYEAREVSLVGGEVAVAYLWRGPVAQVPVLASNWDAGRFAARHLAEFVRRCQQWRAQVVPRPPR</sequence>
<evidence type="ECO:0000259" key="3">
    <source>
        <dbReference type="Pfam" id="PF06094"/>
    </source>
</evidence>
<dbReference type="InterPro" id="IPR036568">
    <property type="entry name" value="GGCT-like_sf"/>
</dbReference>
<dbReference type="Gene3D" id="3.10.490.10">
    <property type="entry name" value="Gamma-glutamyl cyclotransferase-like"/>
    <property type="match status" value="1"/>
</dbReference>
<dbReference type="GO" id="GO:0016740">
    <property type="term" value="F:transferase activity"/>
    <property type="evidence" value="ECO:0007669"/>
    <property type="project" value="UniProtKB-KW"/>
</dbReference>
<evidence type="ECO:0000313" key="5">
    <source>
        <dbReference type="Proteomes" id="UP000198802"/>
    </source>
</evidence>
<accession>A0A0S4QGB2</accession>
<dbReference type="PANTHER" id="PTHR31544">
    <property type="entry name" value="AIG2-LIKE PROTEIN D"/>
    <property type="match status" value="1"/>
</dbReference>
<name>A0A0S4QGB2_9ACTN</name>
<dbReference type="InterPro" id="IPR045038">
    <property type="entry name" value="AIG2-like"/>
</dbReference>
<keyword evidence="1 4" id="KW-0808">Transferase</keyword>
<dbReference type="CDD" id="cd06661">
    <property type="entry name" value="GGCT_like"/>
    <property type="match status" value="1"/>
</dbReference>
<dbReference type="InterPro" id="IPR013024">
    <property type="entry name" value="GGCT-like"/>
</dbReference>
<dbReference type="Pfam" id="PF06094">
    <property type="entry name" value="GGACT"/>
    <property type="match status" value="1"/>
</dbReference>
<evidence type="ECO:0000256" key="2">
    <source>
        <dbReference type="ARBA" id="ARBA00030602"/>
    </source>
</evidence>
<protein>
    <recommendedName>
        <fullName evidence="2">Putative gamma-glutamylcyclotransferase</fullName>
    </recommendedName>
</protein>
<reference evidence="5" key="1">
    <citation type="submission" date="2015-11" db="EMBL/GenBank/DDBJ databases">
        <authorList>
            <person name="Varghese N."/>
        </authorList>
    </citation>
    <scope>NUCLEOTIDE SEQUENCE [LARGE SCALE GENOMIC DNA]</scope>
    <source>
        <strain evidence="5">DSM 45899</strain>
    </source>
</reference>
<dbReference type="EMBL" id="FAOZ01000002">
    <property type="protein sequence ID" value="CUU54281.1"/>
    <property type="molecule type" value="Genomic_DNA"/>
</dbReference>
<feature type="domain" description="Gamma-glutamylcyclotransferase AIG2-like" evidence="3">
    <location>
        <begin position="25"/>
        <end position="134"/>
    </location>
</feature>
<dbReference type="SUPFAM" id="SSF110857">
    <property type="entry name" value="Gamma-glutamyl cyclotransferase-like"/>
    <property type="match status" value="1"/>
</dbReference>
<dbReference type="InterPro" id="IPR009288">
    <property type="entry name" value="AIG2-like_dom"/>
</dbReference>
<organism evidence="4 5">
    <name type="scientific">Parafrankia irregularis</name>
    <dbReference type="NCBI Taxonomy" id="795642"/>
    <lineage>
        <taxon>Bacteria</taxon>
        <taxon>Bacillati</taxon>
        <taxon>Actinomycetota</taxon>
        <taxon>Actinomycetes</taxon>
        <taxon>Frankiales</taxon>
        <taxon>Frankiaceae</taxon>
        <taxon>Parafrankia</taxon>
    </lineage>
</organism>
<evidence type="ECO:0000256" key="1">
    <source>
        <dbReference type="ARBA" id="ARBA00022679"/>
    </source>
</evidence>
<evidence type="ECO:0000313" key="4">
    <source>
        <dbReference type="EMBL" id="CUU54281.1"/>
    </source>
</evidence>
<dbReference type="AlphaFoldDB" id="A0A0S4QGB2"/>
<keyword evidence="5" id="KW-1185">Reference proteome</keyword>
<gene>
    <name evidence="4" type="ORF">Ga0074812_102288</name>
</gene>
<dbReference type="Proteomes" id="UP000198802">
    <property type="component" value="Unassembled WGS sequence"/>
</dbReference>
<dbReference type="RefSeq" id="WP_091271633.1">
    <property type="nucleotide sequence ID" value="NZ_FAOZ01000002.1"/>
</dbReference>
<proteinExistence type="predicted"/>